<proteinExistence type="predicted"/>
<dbReference type="SUPFAM" id="SSF103515">
    <property type="entry name" value="Autotransporter"/>
    <property type="match status" value="1"/>
</dbReference>
<evidence type="ECO:0000313" key="5">
    <source>
        <dbReference type="Proteomes" id="UP000515955"/>
    </source>
</evidence>
<feature type="domain" description="Autotransporter" evidence="3">
    <location>
        <begin position="789"/>
        <end position="1064"/>
    </location>
</feature>
<protein>
    <submittedName>
        <fullName evidence="4">Autotransporter domain-containing protein</fullName>
    </submittedName>
</protein>
<gene>
    <name evidence="4" type="ORF">H9L12_01305</name>
</gene>
<dbReference type="Gene3D" id="2.40.128.130">
    <property type="entry name" value="Autotransporter beta-domain"/>
    <property type="match status" value="1"/>
</dbReference>
<evidence type="ECO:0000259" key="3">
    <source>
        <dbReference type="PROSITE" id="PS51208"/>
    </source>
</evidence>
<dbReference type="Pfam" id="PF03797">
    <property type="entry name" value="Autotransporter"/>
    <property type="match status" value="1"/>
</dbReference>
<dbReference type="RefSeq" id="WP_187542296.1">
    <property type="nucleotide sequence ID" value="NZ_CP060717.1"/>
</dbReference>
<organism evidence="4 5">
    <name type="scientific">Sphingomonas rhizophila</name>
    <dbReference type="NCBI Taxonomy" id="2071607"/>
    <lineage>
        <taxon>Bacteria</taxon>
        <taxon>Pseudomonadati</taxon>
        <taxon>Pseudomonadota</taxon>
        <taxon>Alphaproteobacteria</taxon>
        <taxon>Sphingomonadales</taxon>
        <taxon>Sphingomonadaceae</taxon>
        <taxon>Sphingomonas</taxon>
    </lineage>
</organism>
<dbReference type="InterPro" id="IPR036709">
    <property type="entry name" value="Autotransporte_beta_dom_sf"/>
</dbReference>
<dbReference type="PROSITE" id="PS51208">
    <property type="entry name" value="AUTOTRANSPORTER"/>
    <property type="match status" value="1"/>
</dbReference>
<feature type="region of interest" description="Disordered" evidence="1">
    <location>
        <begin position="268"/>
        <end position="288"/>
    </location>
</feature>
<dbReference type="Proteomes" id="UP000515955">
    <property type="component" value="Chromosome"/>
</dbReference>
<reference evidence="4 5" key="1">
    <citation type="submission" date="2020-08" db="EMBL/GenBank/DDBJ databases">
        <title>Genome sequence of Sphingomonas rhizophila KACC 19189T.</title>
        <authorList>
            <person name="Hyun D.-W."/>
            <person name="Bae J.-W."/>
        </authorList>
    </citation>
    <scope>NUCLEOTIDE SEQUENCE [LARGE SCALE GENOMIC DNA]</scope>
    <source>
        <strain evidence="4 5">KACC 19189</strain>
    </source>
</reference>
<feature type="chain" id="PRO_5028919847" evidence="2">
    <location>
        <begin position="21"/>
        <end position="1064"/>
    </location>
</feature>
<accession>A0A7G9SBS9</accession>
<sequence length="1064" mass="106496">MRHLFLASTCVVALATPLHAQTQITTATTAPVRSSTVKAGTPDDITITSTGSITTSGPVAVTIDSNHKVVNQGKIVIGGVNGGTGILANAGVTSGITNSGTITVDENYTPTDSDNDGDLDGPFALGNNRFGIRTLGAFTGNVVNSGTITIEGNDSAGILLGGPLTGNFTNDGTISVLGNNALGVGINNVTGNVRLAGTITAQGQNATAVRSAGDVAGAMVLQGNISATGYRYTTPPTDPSKLDADDLMQGGPAVSIEGDVTKGIIVAIPPKDNSTSNNDEDNDGIEDSKEGSAAIVSYGSAAALRIGNASEAVTIGATEGTATNFGLIVDGGVGGRGVYTGVDANALQIGGIGGSVSIANGIGVTGNIQAVSLDRAATAVRIGAGASTPELRNAGTISATSGAVAASTATAVLIDVGGSLPVLRNSKEISAKTGAEGTATAIVDKSGTLALIENSGLISASGATATSTRNVAIDLSANVGGATVRQTVVAASFAPPSIVGDVKFGSGSDLLDVADGTLTGNVTFGAGANKYQLSGDAIAKGNASFGSGADSVSLAGTSALSGAIDFGGGADSLSIGGTSAYSGQLTNASGASVAIAGGTWNAAKGNSIASLSVTGGGTIGVVLDQTAGSSSTINVSGTASFADNSKLQLRVANVAQAEGNYLVLTAGSLVGGDKLTASSTTLPFLYKGSLTQTGNQISVAISRKSAAELGLNASETAAYSAIYEALGTDDDIGDSFLAINEQGEFLSTIRQMLPDHAGGSFEAVTAGERAVARMLEDPAAPYKEVGNMTYWAGQVAWGSAKNLGSTAGFKVGGWGVTAGAEVKTAVGRLGASLEYLAGKNNDRETDNGLTSDQLGAVVHWRVRKGGFQAMARGSWNHLSFKGNRFFSSDSTGTAVERTIKSEWNGSLVSATAHASQQLWAGSFYIRPSVGADYYRLTEGAHQESGGGTALDLSVDRRKSDEFAVNGLLAAGIEFGPASEEDGYFALEVEGGRRQIVGGKLGVTVARFADGDDFTLTPEERDSGWVGRLRGIGGGSTWNVSGEVGAEQRDDRVALSARIGLTLGL</sequence>
<dbReference type="EMBL" id="CP060717">
    <property type="protein sequence ID" value="QNN65304.1"/>
    <property type="molecule type" value="Genomic_DNA"/>
</dbReference>
<keyword evidence="5" id="KW-1185">Reference proteome</keyword>
<dbReference type="InterPro" id="IPR005546">
    <property type="entry name" value="Autotransporte_beta"/>
</dbReference>
<dbReference type="AlphaFoldDB" id="A0A7G9SBS9"/>
<evidence type="ECO:0000256" key="1">
    <source>
        <dbReference type="SAM" id="MobiDB-lite"/>
    </source>
</evidence>
<feature type="signal peptide" evidence="2">
    <location>
        <begin position="1"/>
        <end position="20"/>
    </location>
</feature>
<dbReference type="KEGG" id="srhi:H9L12_01305"/>
<keyword evidence="2" id="KW-0732">Signal</keyword>
<evidence type="ECO:0000313" key="4">
    <source>
        <dbReference type="EMBL" id="QNN65304.1"/>
    </source>
</evidence>
<evidence type="ECO:0000256" key="2">
    <source>
        <dbReference type="SAM" id="SignalP"/>
    </source>
</evidence>
<name>A0A7G9SBS9_9SPHN</name>